<evidence type="ECO:0000313" key="1">
    <source>
        <dbReference type="EMBL" id="TGJ66700.1"/>
    </source>
</evidence>
<dbReference type="EMBL" id="SOZJ01000005">
    <property type="protein sequence ID" value="TGJ66700.1"/>
    <property type="molecule type" value="Genomic_DNA"/>
</dbReference>
<evidence type="ECO:0000313" key="2">
    <source>
        <dbReference type="Proteomes" id="UP000297595"/>
    </source>
</evidence>
<organism evidence="1 2">
    <name type="scientific">Orbilia oligospora</name>
    <name type="common">Nematode-trapping fungus</name>
    <name type="synonym">Arthrobotrys oligospora</name>
    <dbReference type="NCBI Taxonomy" id="2813651"/>
    <lineage>
        <taxon>Eukaryota</taxon>
        <taxon>Fungi</taxon>
        <taxon>Dikarya</taxon>
        <taxon>Ascomycota</taxon>
        <taxon>Pezizomycotina</taxon>
        <taxon>Orbiliomycetes</taxon>
        <taxon>Orbiliales</taxon>
        <taxon>Orbiliaceae</taxon>
        <taxon>Orbilia</taxon>
    </lineage>
</organism>
<dbReference type="Proteomes" id="UP000297595">
    <property type="component" value="Unassembled WGS sequence"/>
</dbReference>
<protein>
    <submittedName>
        <fullName evidence="1">Uncharacterized protein</fullName>
    </submittedName>
</protein>
<dbReference type="AlphaFoldDB" id="A0A7C8KD35"/>
<accession>A0A7C8KD35</accession>
<proteinExistence type="predicted"/>
<sequence>MQLRLRFDQRKRASERERERTIHRRYPSIGSINQEGPPRKVHAIHGTHILEASLARSKYLWTYGSFNPMQCKLIQGLQNYSLPGFEAKALPLNPRSQLIAISKS</sequence>
<reference evidence="1 2" key="1">
    <citation type="submission" date="2019-03" db="EMBL/GenBank/DDBJ databases">
        <title>Nematode-trapping fungi genome.</title>
        <authorList>
            <person name="Vidal-Diez De Ulzurrun G."/>
        </authorList>
    </citation>
    <scope>NUCLEOTIDE SEQUENCE [LARGE SCALE GENOMIC DNA]</scope>
    <source>
        <strain evidence="1 2">TWF154</strain>
    </source>
</reference>
<gene>
    <name evidence="1" type="ORF">EYR41_008308</name>
</gene>
<name>A0A7C8KD35_ORBOL</name>
<comment type="caution">
    <text evidence="1">The sequence shown here is derived from an EMBL/GenBank/DDBJ whole genome shotgun (WGS) entry which is preliminary data.</text>
</comment>